<dbReference type="InterPro" id="IPR024079">
    <property type="entry name" value="MetalloPept_cat_dom_sf"/>
</dbReference>
<name>A0A376GFY7_9FLAO</name>
<feature type="domain" description="Secretion system C-terminal sorting" evidence="3">
    <location>
        <begin position="794"/>
        <end position="869"/>
    </location>
</feature>
<feature type="chain" id="PRO_5016870056" evidence="2">
    <location>
        <begin position="20"/>
        <end position="870"/>
    </location>
</feature>
<dbReference type="GO" id="GO:0008237">
    <property type="term" value="F:metallopeptidase activity"/>
    <property type="evidence" value="ECO:0007669"/>
    <property type="project" value="InterPro"/>
</dbReference>
<evidence type="ECO:0000259" key="3">
    <source>
        <dbReference type="Pfam" id="PF18962"/>
    </source>
</evidence>
<dbReference type="Gene3D" id="2.60.40.10">
    <property type="entry name" value="Immunoglobulins"/>
    <property type="match status" value="1"/>
</dbReference>
<gene>
    <name evidence="4" type="ORF">NCTC13456_03398</name>
</gene>
<feature type="signal peptide" evidence="2">
    <location>
        <begin position="1"/>
        <end position="19"/>
    </location>
</feature>
<dbReference type="Pfam" id="PF13583">
    <property type="entry name" value="Reprolysin_4"/>
    <property type="match status" value="1"/>
</dbReference>
<dbReference type="InterPro" id="IPR013783">
    <property type="entry name" value="Ig-like_fold"/>
</dbReference>
<dbReference type="InterPro" id="IPR026444">
    <property type="entry name" value="Secre_tail"/>
</dbReference>
<dbReference type="RefSeq" id="WP_038332628.1">
    <property type="nucleotide sequence ID" value="NZ_JSYQ01000006.1"/>
</dbReference>
<reference evidence="4 5" key="1">
    <citation type="submission" date="2018-06" db="EMBL/GenBank/DDBJ databases">
        <authorList>
            <consortium name="Pathogen Informatics"/>
            <person name="Doyle S."/>
        </authorList>
    </citation>
    <scope>NUCLEOTIDE SEQUENCE [LARGE SCALE GENOMIC DNA]</scope>
    <source>
        <strain evidence="4 5">NCTC13456</strain>
    </source>
</reference>
<organism evidence="4 5">
    <name type="scientific">Empedobacter falsenii</name>
    <dbReference type="NCBI Taxonomy" id="343874"/>
    <lineage>
        <taxon>Bacteria</taxon>
        <taxon>Pseudomonadati</taxon>
        <taxon>Bacteroidota</taxon>
        <taxon>Flavobacteriia</taxon>
        <taxon>Flavobacteriales</taxon>
        <taxon>Weeksellaceae</taxon>
        <taxon>Empedobacter</taxon>
    </lineage>
</organism>
<dbReference type="OrthoDB" id="9792152at2"/>
<dbReference type="Gene3D" id="3.40.390.10">
    <property type="entry name" value="Collagenase (Catalytic Domain)"/>
    <property type="match status" value="1"/>
</dbReference>
<proteinExistence type="predicted"/>
<evidence type="ECO:0000256" key="2">
    <source>
        <dbReference type="SAM" id="SignalP"/>
    </source>
</evidence>
<evidence type="ECO:0000313" key="4">
    <source>
        <dbReference type="EMBL" id="STD59759.1"/>
    </source>
</evidence>
<evidence type="ECO:0000256" key="1">
    <source>
        <dbReference type="ARBA" id="ARBA00022729"/>
    </source>
</evidence>
<sequence>MRKNFTLVAMLLAMTITYAQENSNNQLKNIDTSLPNSKKIILDLKNVENQLASNANTLNKNSKLEVTLPNNKGKNEKFVLVERELLNDKMKEQFPNIKSYYGYSTSDPLKKISLGYSTAQGINAIVYSSTDKYIIEKTAGQYELIDSENLPSLKNFSCGSVDSSTSVVSSESKGINNPSTYRKYKLAIATDYQYNKYFSGTQEPTLETSIAAVSKSLTYILPIYENDLSISFQLADNLDKVTYLTAATSPFKTTGLNAEVQKQLDANIGSENYDIGILFTNLLGGGNAGYIGSVCNNTKKGSAYIGPVETNPEGFNFSVAGAHEMGHQFGANHVHARNEGYMANREIGSGVTVMGYPGVTGTHDVQNTFISQFNHYNLEQINSYLAKQTCGTTTESTNKPPIANAGKDYTIPKGTAFHLIGSANDTDNDKLTYSWEQSDPILTYTGSNFKNPSSKNTDGANFRVYEHSTNPERYFPPMENVLNSQLYSTWNTVSDIAKEMNFVLQVRDNKQGGGQIDSDKALITITEDGPFKINNINLNQSFKSGETFDLKWDVAGTNTGAINTQNVKIKLTTDEGKTFTTLLESTPNNGQASITLPSGVTAEKANIIIEAVNNIYYAASPFIAIGYEVSLSCNQFFATTPITMKDAVGSTAGITNITIPISGETKKVEDISLITDITHDNSNELVVMFAKSGVDQIYQYAWYQSCTTPNLSYKFNKFGGSSFDNCGVKDAVITGTLDLKRYENITANGSYLFRLADLKAGNIGTVNKIGIELCHRETSKLAVSDITKQNELFVYPNPTNGNFNIRMNTKTNKVTAEIINLAGQVVSTNTYNVAGNKIDQTVNATNLPKGVYLVKINDGDSTQTKKLIIK</sequence>
<accession>A0A376GFY7</accession>
<keyword evidence="1 2" id="KW-0732">Signal</keyword>
<dbReference type="AlphaFoldDB" id="A0A376GFY7"/>
<protein>
    <submittedName>
        <fullName evidence="4">Por secretion system C-terminal sorting domain</fullName>
    </submittedName>
</protein>
<evidence type="ECO:0000313" key="5">
    <source>
        <dbReference type="Proteomes" id="UP000254737"/>
    </source>
</evidence>
<dbReference type="Pfam" id="PF18962">
    <property type="entry name" value="Por_Secre_tail"/>
    <property type="match status" value="1"/>
</dbReference>
<dbReference type="STRING" id="343874.GCA_000805695_03027"/>
<dbReference type="NCBIfam" id="TIGR04183">
    <property type="entry name" value="Por_Secre_tail"/>
    <property type="match status" value="1"/>
</dbReference>
<dbReference type="EMBL" id="UFXS01000001">
    <property type="protein sequence ID" value="STD59759.1"/>
    <property type="molecule type" value="Genomic_DNA"/>
</dbReference>
<dbReference type="Proteomes" id="UP000254737">
    <property type="component" value="Unassembled WGS sequence"/>
</dbReference>
<dbReference type="SUPFAM" id="SSF55486">
    <property type="entry name" value="Metalloproteases ('zincins'), catalytic domain"/>
    <property type="match status" value="1"/>
</dbReference>